<evidence type="ECO:0000256" key="1">
    <source>
        <dbReference type="SAM" id="MobiDB-lite"/>
    </source>
</evidence>
<dbReference type="Gene3D" id="2.40.420.20">
    <property type="match status" value="1"/>
</dbReference>
<accession>A0A645BKR5</accession>
<feature type="region of interest" description="Disordered" evidence="1">
    <location>
        <begin position="148"/>
        <end position="185"/>
    </location>
</feature>
<feature type="compositionally biased region" description="Gly residues" evidence="1">
    <location>
        <begin position="167"/>
        <end position="185"/>
    </location>
</feature>
<name>A0A645BKR5_9ZZZZ</name>
<sequence>MDCIITSDGTTGDIAGELTQVSPVASTTGMGSTASTFSAEVQVLNGNNGLLIGMNATVDIIISTVADVYSVPYDAVETDDDGNSYVYEQVSGSGTDAVFEKVQVTIGTQTNYYIEISGENVYEGMVIRASAVESEAVTEVQASSFSLSDLFGGGSSTETQPSSGTMPSGGGTAPSGSGGTEGRPE</sequence>
<comment type="caution">
    <text evidence="2">The sequence shown here is derived from an EMBL/GenBank/DDBJ whole genome shotgun (WGS) entry which is preliminary data.</text>
</comment>
<protein>
    <submittedName>
        <fullName evidence="2">Uncharacterized protein</fullName>
    </submittedName>
</protein>
<reference evidence="2" key="1">
    <citation type="submission" date="2019-08" db="EMBL/GenBank/DDBJ databases">
        <authorList>
            <person name="Kucharzyk K."/>
            <person name="Murdoch R.W."/>
            <person name="Higgins S."/>
            <person name="Loffler F."/>
        </authorList>
    </citation>
    <scope>NUCLEOTIDE SEQUENCE</scope>
</reference>
<proteinExistence type="predicted"/>
<organism evidence="2">
    <name type="scientific">bioreactor metagenome</name>
    <dbReference type="NCBI Taxonomy" id="1076179"/>
    <lineage>
        <taxon>unclassified sequences</taxon>
        <taxon>metagenomes</taxon>
        <taxon>ecological metagenomes</taxon>
    </lineage>
</organism>
<dbReference type="EMBL" id="VSSQ01020720">
    <property type="protein sequence ID" value="MPM65792.1"/>
    <property type="molecule type" value="Genomic_DNA"/>
</dbReference>
<evidence type="ECO:0000313" key="2">
    <source>
        <dbReference type="EMBL" id="MPM65792.1"/>
    </source>
</evidence>
<dbReference type="AlphaFoldDB" id="A0A645BKR5"/>
<gene>
    <name evidence="2" type="ORF">SDC9_112694</name>
</gene>